<dbReference type="CDD" id="cd16144">
    <property type="entry name" value="ARS_like"/>
    <property type="match status" value="1"/>
</dbReference>
<dbReference type="InterPro" id="IPR050738">
    <property type="entry name" value="Sulfatase"/>
</dbReference>
<comment type="cofactor">
    <cofactor evidence="1">
        <name>Ca(2+)</name>
        <dbReference type="ChEBI" id="CHEBI:29108"/>
    </cofactor>
</comment>
<dbReference type="Gene3D" id="3.40.720.10">
    <property type="entry name" value="Alkaline Phosphatase, subunit A"/>
    <property type="match status" value="1"/>
</dbReference>
<dbReference type="EMBL" id="BMXI01000024">
    <property type="protein sequence ID" value="GHC67456.1"/>
    <property type="molecule type" value="Genomic_DNA"/>
</dbReference>
<evidence type="ECO:0000256" key="3">
    <source>
        <dbReference type="ARBA" id="ARBA00022723"/>
    </source>
</evidence>
<comment type="caution">
    <text evidence="9">The sequence shown here is derived from an EMBL/GenBank/DDBJ whole genome shotgun (WGS) entry which is preliminary data.</text>
</comment>
<organism evidence="9 10">
    <name type="scientific">Roseibacillus persicicus</name>
    <dbReference type="NCBI Taxonomy" id="454148"/>
    <lineage>
        <taxon>Bacteria</taxon>
        <taxon>Pseudomonadati</taxon>
        <taxon>Verrucomicrobiota</taxon>
        <taxon>Verrucomicrobiia</taxon>
        <taxon>Verrucomicrobiales</taxon>
        <taxon>Verrucomicrobiaceae</taxon>
        <taxon>Roseibacillus</taxon>
    </lineage>
</organism>
<comment type="similarity">
    <text evidence="2">Belongs to the sulfatase family.</text>
</comment>
<evidence type="ECO:0000256" key="2">
    <source>
        <dbReference type="ARBA" id="ARBA00008779"/>
    </source>
</evidence>
<name>A0A918TYI7_9BACT</name>
<dbReference type="SUPFAM" id="SSF53649">
    <property type="entry name" value="Alkaline phosphatase-like"/>
    <property type="match status" value="1"/>
</dbReference>
<feature type="signal peptide" evidence="7">
    <location>
        <begin position="1"/>
        <end position="20"/>
    </location>
</feature>
<protein>
    <recommendedName>
        <fullName evidence="8">Sulfatase N-terminal domain-containing protein</fullName>
    </recommendedName>
</protein>
<sequence>MNAPNLLKSLLVSLAGISLASGAPRPNIVFIVADDLGWMDTAVYGSKYYETPAIDALAQKGIRFTEAYSASPLCSPTRASLLTGQYPGRIRLTTPACHLPKVVLDPQVPKSAAPHQKAATPATRTRFPNDYLTYAEILRDQAGYATAFMGKWHLGHKPYLPEEQGFDLVVGGRHHPGPPPPGGFFAPWNIDTIPAHPKGTPIATAITDSALDFIDNHKDGPFLLNMWYYDVHAPFQTTQTFLDKYKAKVDPREKQDCPTMGGMIEIMDTNIARLVAKLEELDLRENTLIIFTSDNGGNMYNSVEGTPPTNNAPLRSGKGNAYEGGCRVPLIVSWPGKFKPAIDEQSLVSTIDWYPTLLDLLDIPAPAEQAIDGVSILPVLQGEALERETLFCHFPHYVKATFNLPNTWVRRGDWKLFRFYADNEDQSDRFELYNLRDDIGETNNLAEQKPELARELNQLITEHLAETEALVPIPNPNYRGDSHWQLSKDTRMVHGKDSIEITSTGKDPFLSTNRLPKGLKGDLILKGEIRSNAGPGSIHWATAKNPRFGPEHKVEYAFPQGEVFIPFEIPFSSDNPLTSLRIDPGSRKGQVTLRKLSLQTSDGAVIKQWLPTTK</sequence>
<feature type="domain" description="Sulfatase N-terminal" evidence="8">
    <location>
        <begin position="26"/>
        <end position="363"/>
    </location>
</feature>
<reference evidence="9" key="1">
    <citation type="journal article" date="2014" name="Int. J. Syst. Evol. Microbiol.">
        <title>Complete genome sequence of Corynebacterium casei LMG S-19264T (=DSM 44701T), isolated from a smear-ripened cheese.</title>
        <authorList>
            <consortium name="US DOE Joint Genome Institute (JGI-PGF)"/>
            <person name="Walter F."/>
            <person name="Albersmeier A."/>
            <person name="Kalinowski J."/>
            <person name="Ruckert C."/>
        </authorList>
    </citation>
    <scope>NUCLEOTIDE SEQUENCE</scope>
    <source>
        <strain evidence="9">KCTC 12988</strain>
    </source>
</reference>
<gene>
    <name evidence="9" type="ORF">GCM10007100_39400</name>
</gene>
<dbReference type="InterPro" id="IPR017850">
    <property type="entry name" value="Alkaline_phosphatase_core_sf"/>
</dbReference>
<feature type="chain" id="PRO_5037296349" description="Sulfatase N-terminal domain-containing protein" evidence="7">
    <location>
        <begin position="21"/>
        <end position="614"/>
    </location>
</feature>
<evidence type="ECO:0000256" key="7">
    <source>
        <dbReference type="SAM" id="SignalP"/>
    </source>
</evidence>
<keyword evidence="3" id="KW-0479">Metal-binding</keyword>
<dbReference type="RefSeq" id="WP_189574374.1">
    <property type="nucleotide sequence ID" value="NZ_BMXI01000024.1"/>
</dbReference>
<dbReference type="InterPro" id="IPR000917">
    <property type="entry name" value="Sulfatase_N"/>
</dbReference>
<proteinExistence type="inferred from homology"/>
<keyword evidence="4 7" id="KW-0732">Signal</keyword>
<evidence type="ECO:0000259" key="8">
    <source>
        <dbReference type="Pfam" id="PF00884"/>
    </source>
</evidence>
<reference evidence="9" key="2">
    <citation type="submission" date="2020-09" db="EMBL/GenBank/DDBJ databases">
        <authorList>
            <person name="Sun Q."/>
            <person name="Kim S."/>
        </authorList>
    </citation>
    <scope>NUCLEOTIDE SEQUENCE</scope>
    <source>
        <strain evidence="9">KCTC 12988</strain>
    </source>
</reference>
<keyword evidence="5" id="KW-0378">Hydrolase</keyword>
<keyword evidence="6" id="KW-0106">Calcium</keyword>
<dbReference type="PANTHER" id="PTHR42693">
    <property type="entry name" value="ARYLSULFATASE FAMILY MEMBER"/>
    <property type="match status" value="1"/>
</dbReference>
<evidence type="ECO:0000313" key="9">
    <source>
        <dbReference type="EMBL" id="GHC67456.1"/>
    </source>
</evidence>
<dbReference type="GO" id="GO:0004065">
    <property type="term" value="F:arylsulfatase activity"/>
    <property type="evidence" value="ECO:0007669"/>
    <property type="project" value="TreeGrafter"/>
</dbReference>
<dbReference type="Gene3D" id="3.30.1120.10">
    <property type="match status" value="1"/>
</dbReference>
<dbReference type="GO" id="GO:0046872">
    <property type="term" value="F:metal ion binding"/>
    <property type="evidence" value="ECO:0007669"/>
    <property type="project" value="UniProtKB-KW"/>
</dbReference>
<dbReference type="Pfam" id="PF00884">
    <property type="entry name" value="Sulfatase"/>
    <property type="match status" value="1"/>
</dbReference>
<dbReference type="Proteomes" id="UP000644507">
    <property type="component" value="Unassembled WGS sequence"/>
</dbReference>
<evidence type="ECO:0000256" key="4">
    <source>
        <dbReference type="ARBA" id="ARBA00022729"/>
    </source>
</evidence>
<dbReference type="InterPro" id="IPR024607">
    <property type="entry name" value="Sulfatase_CS"/>
</dbReference>
<keyword evidence="10" id="KW-1185">Reference proteome</keyword>
<evidence type="ECO:0000256" key="1">
    <source>
        <dbReference type="ARBA" id="ARBA00001913"/>
    </source>
</evidence>
<dbReference type="PANTHER" id="PTHR42693:SF42">
    <property type="entry name" value="ARYLSULFATASE G"/>
    <property type="match status" value="1"/>
</dbReference>
<dbReference type="AlphaFoldDB" id="A0A918TYI7"/>
<evidence type="ECO:0000256" key="5">
    <source>
        <dbReference type="ARBA" id="ARBA00022801"/>
    </source>
</evidence>
<dbReference type="PROSITE" id="PS00523">
    <property type="entry name" value="SULFATASE_1"/>
    <property type="match status" value="1"/>
</dbReference>
<evidence type="ECO:0000313" key="10">
    <source>
        <dbReference type="Proteomes" id="UP000644507"/>
    </source>
</evidence>
<accession>A0A918TYI7</accession>
<evidence type="ECO:0000256" key="6">
    <source>
        <dbReference type="ARBA" id="ARBA00022837"/>
    </source>
</evidence>